<dbReference type="InterPro" id="IPR009739">
    <property type="entry name" value="LprI-like_N"/>
</dbReference>
<protein>
    <recommendedName>
        <fullName evidence="1">Lysozyme inhibitor LprI-like N-terminal domain-containing protein</fullName>
    </recommendedName>
</protein>
<dbReference type="Pfam" id="PF07007">
    <property type="entry name" value="LprI"/>
    <property type="match status" value="1"/>
</dbReference>
<feature type="domain" description="Lysozyme inhibitor LprI-like N-terminal" evidence="1">
    <location>
        <begin position="40"/>
        <end position="130"/>
    </location>
</feature>
<reference evidence="2 3" key="1">
    <citation type="submission" date="2018-05" db="EMBL/GenBank/DDBJ databases">
        <title>Flavobacterium sp. strain IMCC34759, incomplete genome.</title>
        <authorList>
            <person name="Joung Y."/>
            <person name="Cho J."/>
        </authorList>
    </citation>
    <scope>NUCLEOTIDE SEQUENCE [LARGE SCALE GENOMIC DNA]</scope>
    <source>
        <strain evidence="2 3">IMCC34759</strain>
    </source>
</reference>
<sequence length="138" mass="16318">MLKNIILTAILTFNFCSYSQTIKKVVELENKYQECLDSGNGMKKCSMDFYSTSDSLLNVAYKNLKIKLNTTEQTNLKIEQQKWLKKRDAYFKKVFLEAKTENSGDTESSDFQMFYFDKKSTYVIERVKELIKRRNKIK</sequence>
<accession>A0A2V4BL53</accession>
<dbReference type="AlphaFoldDB" id="A0A2V4BL53"/>
<keyword evidence="3" id="KW-1185">Reference proteome</keyword>
<organism evidence="2 3">
    <name type="scientific">Flavobacterium cheongpyeongense</name>
    <dbReference type="NCBI Taxonomy" id="2212651"/>
    <lineage>
        <taxon>Bacteria</taxon>
        <taxon>Pseudomonadati</taxon>
        <taxon>Bacteroidota</taxon>
        <taxon>Flavobacteriia</taxon>
        <taxon>Flavobacteriales</taxon>
        <taxon>Flavobacteriaceae</taxon>
        <taxon>Flavobacterium</taxon>
    </lineage>
</organism>
<name>A0A2V4BL53_9FLAO</name>
<comment type="caution">
    <text evidence="2">The sequence shown here is derived from an EMBL/GenBank/DDBJ whole genome shotgun (WGS) entry which is preliminary data.</text>
</comment>
<dbReference type="OrthoDB" id="670767at2"/>
<gene>
    <name evidence="2" type="ORF">DMB65_21525</name>
</gene>
<evidence type="ECO:0000259" key="1">
    <source>
        <dbReference type="Pfam" id="PF07007"/>
    </source>
</evidence>
<evidence type="ECO:0000313" key="3">
    <source>
        <dbReference type="Proteomes" id="UP000247903"/>
    </source>
</evidence>
<evidence type="ECO:0000313" key="2">
    <source>
        <dbReference type="EMBL" id="PXY38733.1"/>
    </source>
</evidence>
<dbReference type="Proteomes" id="UP000247903">
    <property type="component" value="Unassembled WGS sequence"/>
</dbReference>
<proteinExistence type="predicted"/>
<dbReference type="RefSeq" id="WP_110308681.1">
    <property type="nucleotide sequence ID" value="NZ_QJHK01000034.1"/>
</dbReference>
<dbReference type="EMBL" id="QJHK01000034">
    <property type="protein sequence ID" value="PXY38733.1"/>
    <property type="molecule type" value="Genomic_DNA"/>
</dbReference>
<dbReference type="Gene3D" id="1.20.1270.180">
    <property type="match status" value="1"/>
</dbReference>